<feature type="region of interest" description="Disordered" evidence="2">
    <location>
        <begin position="209"/>
        <end position="231"/>
    </location>
</feature>
<protein>
    <submittedName>
        <fullName evidence="4">Reverse transcriptase domain-containing protein</fullName>
    </submittedName>
</protein>
<keyword evidence="4" id="KW-0695">RNA-directed DNA polymerase</keyword>
<feature type="domain" description="CCHC-type" evidence="3">
    <location>
        <begin position="468"/>
        <end position="482"/>
    </location>
</feature>
<keyword evidence="1" id="KW-0863">Zinc-finger</keyword>
<dbReference type="PANTHER" id="PTHR33223">
    <property type="entry name" value="CCHC-TYPE DOMAIN-CONTAINING PROTEIN"/>
    <property type="match status" value="1"/>
</dbReference>
<sequence length="525" mass="58570">MTKPPPPNHAADLHEDEPVHPEPAPIVPDHAPAQPEAAQDNMNSWFEEDDEEDEIEAEEAKEVEVEIDDDEDDVEVIHPYEEDDPLNKPPPDSDTEPEVVAVATAPAPASHATLQPLPPLHRFSGKNMDALHSKVKTLARQMKDRVDFEEFQDDAESGIREHLPQERQYQEVPHDPSIDPTLLICSDDPYVAADPARVIDDAADHVTRGNTSGAGGFGGKTSGSEGQGGAPPAGECTFTGFMKCNPTTFHRNKGAMELCRRFKKTKSVATLGLEVANEKPWDEMKTLMKEEFCPPEEIQRMEIELWNLRVKDSNIAAYTQRFNELDLLCSEAVSSEKKKIKAYIHGLPENVKGETTSSKPTTLNEAVRMTHTMTKQKLHAKVKRVAEGNKRRWENNQGGNNSNQNNNNNNNNNRGNYRDNTRHHQYNQRRQRNARAMTTAQNEGTNQTGTTPKSNRCGLCHFDRCPPKCTNCGKIGHKTKDCQGKAVASGANAQPVVVCYEYRERDHKSNKFSKRTNQRGGNATG</sequence>
<feature type="compositionally biased region" description="Basic residues" evidence="2">
    <location>
        <begin position="423"/>
        <end position="433"/>
    </location>
</feature>
<keyword evidence="5" id="KW-1185">Reference proteome</keyword>
<feature type="compositionally biased region" description="Polar residues" evidence="2">
    <location>
        <begin position="441"/>
        <end position="453"/>
    </location>
</feature>
<dbReference type="GO" id="GO:0003964">
    <property type="term" value="F:RNA-directed DNA polymerase activity"/>
    <property type="evidence" value="ECO:0007669"/>
    <property type="project" value="UniProtKB-KW"/>
</dbReference>
<feature type="compositionally biased region" description="Acidic residues" evidence="2">
    <location>
        <begin position="46"/>
        <end position="57"/>
    </location>
</feature>
<reference evidence="4" key="1">
    <citation type="journal article" date="2022" name="Int. J. Mol. Sci.">
        <title>Draft Genome of Tanacetum Coccineum: Genomic Comparison of Closely Related Tanacetum-Family Plants.</title>
        <authorList>
            <person name="Yamashiro T."/>
            <person name="Shiraishi A."/>
            <person name="Nakayama K."/>
            <person name="Satake H."/>
        </authorList>
    </citation>
    <scope>NUCLEOTIDE SEQUENCE</scope>
</reference>
<accession>A0ABQ4XUW4</accession>
<feature type="region of interest" description="Disordered" evidence="2">
    <location>
        <begin position="505"/>
        <end position="525"/>
    </location>
</feature>
<evidence type="ECO:0000256" key="1">
    <source>
        <dbReference type="PROSITE-ProRule" id="PRU00047"/>
    </source>
</evidence>
<feature type="compositionally biased region" description="Gly residues" evidence="2">
    <location>
        <begin position="212"/>
        <end position="231"/>
    </location>
</feature>
<dbReference type="EMBL" id="BQNB010009829">
    <property type="protein sequence ID" value="GJS68966.1"/>
    <property type="molecule type" value="Genomic_DNA"/>
</dbReference>
<proteinExistence type="predicted"/>
<dbReference type="Pfam" id="PF03732">
    <property type="entry name" value="Retrotrans_gag"/>
    <property type="match status" value="1"/>
</dbReference>
<gene>
    <name evidence="4" type="ORF">Tco_0701818</name>
</gene>
<reference evidence="4" key="2">
    <citation type="submission" date="2022-01" db="EMBL/GenBank/DDBJ databases">
        <authorList>
            <person name="Yamashiro T."/>
            <person name="Shiraishi A."/>
            <person name="Satake H."/>
            <person name="Nakayama K."/>
        </authorList>
    </citation>
    <scope>NUCLEOTIDE SEQUENCE</scope>
</reference>
<feature type="compositionally biased region" description="Basic and acidic residues" evidence="2">
    <location>
        <begin position="11"/>
        <end position="20"/>
    </location>
</feature>
<organism evidence="4 5">
    <name type="scientific">Tanacetum coccineum</name>
    <dbReference type="NCBI Taxonomy" id="301880"/>
    <lineage>
        <taxon>Eukaryota</taxon>
        <taxon>Viridiplantae</taxon>
        <taxon>Streptophyta</taxon>
        <taxon>Embryophyta</taxon>
        <taxon>Tracheophyta</taxon>
        <taxon>Spermatophyta</taxon>
        <taxon>Magnoliopsida</taxon>
        <taxon>eudicotyledons</taxon>
        <taxon>Gunneridae</taxon>
        <taxon>Pentapetalae</taxon>
        <taxon>asterids</taxon>
        <taxon>campanulids</taxon>
        <taxon>Asterales</taxon>
        <taxon>Asteraceae</taxon>
        <taxon>Asteroideae</taxon>
        <taxon>Anthemideae</taxon>
        <taxon>Anthemidinae</taxon>
        <taxon>Tanacetum</taxon>
    </lineage>
</organism>
<feature type="region of interest" description="Disordered" evidence="2">
    <location>
        <begin position="388"/>
        <end position="453"/>
    </location>
</feature>
<evidence type="ECO:0000313" key="4">
    <source>
        <dbReference type="EMBL" id="GJS68966.1"/>
    </source>
</evidence>
<evidence type="ECO:0000256" key="2">
    <source>
        <dbReference type="SAM" id="MobiDB-lite"/>
    </source>
</evidence>
<feature type="compositionally biased region" description="Low complexity" evidence="2">
    <location>
        <begin position="395"/>
        <end position="415"/>
    </location>
</feature>
<evidence type="ECO:0000259" key="3">
    <source>
        <dbReference type="PROSITE" id="PS50158"/>
    </source>
</evidence>
<name>A0ABQ4XUW4_9ASTR</name>
<comment type="caution">
    <text evidence="4">The sequence shown here is derived from an EMBL/GenBank/DDBJ whole genome shotgun (WGS) entry which is preliminary data.</text>
</comment>
<keyword evidence="1" id="KW-0479">Metal-binding</keyword>
<keyword evidence="4" id="KW-0548">Nucleotidyltransferase</keyword>
<keyword evidence="4" id="KW-0808">Transferase</keyword>
<dbReference type="InterPro" id="IPR001878">
    <property type="entry name" value="Znf_CCHC"/>
</dbReference>
<feature type="compositionally biased region" description="Acidic residues" evidence="2">
    <location>
        <begin position="65"/>
        <end position="74"/>
    </location>
</feature>
<dbReference type="PANTHER" id="PTHR33223:SF11">
    <property type="entry name" value="ELEMENT PROTEIN, PUTATIVE-RELATED"/>
    <property type="match status" value="1"/>
</dbReference>
<dbReference type="InterPro" id="IPR005162">
    <property type="entry name" value="Retrotrans_gag_dom"/>
</dbReference>
<dbReference type="PROSITE" id="PS50158">
    <property type="entry name" value="ZF_CCHC"/>
    <property type="match status" value="1"/>
</dbReference>
<dbReference type="Proteomes" id="UP001151760">
    <property type="component" value="Unassembled WGS sequence"/>
</dbReference>
<feature type="region of interest" description="Disordered" evidence="2">
    <location>
        <begin position="1"/>
        <end position="98"/>
    </location>
</feature>
<keyword evidence="1" id="KW-0862">Zinc</keyword>
<evidence type="ECO:0000313" key="5">
    <source>
        <dbReference type="Proteomes" id="UP001151760"/>
    </source>
</evidence>